<dbReference type="InterPro" id="IPR036728">
    <property type="entry name" value="PBP_GOBP_sf"/>
</dbReference>
<protein>
    <submittedName>
        <fullName evidence="1">General odorant-binding protein 72</fullName>
    </submittedName>
</protein>
<name>A0A1D2M5G6_ORCCI</name>
<dbReference type="CDD" id="cd23992">
    <property type="entry name" value="PBP_GOBP"/>
    <property type="match status" value="1"/>
</dbReference>
<sequence length="177" mass="19713">MAYKIVIPFSLGTDSVIAIFPDNLILNCGHIHIVFIRELSYCIKMIASRAQILGILLLGISAVYSQEETSCAGEEVKLDDSQKAVLSECLDKCFGVCLLEKKDLMTPEGKINHEKALKYIEAVMPEKVRKPLIDGVDKCIKEHGDKVKGNDDPTCVTFMDVGQCVHDIFLDVLWIKL</sequence>
<dbReference type="SMART" id="SM00708">
    <property type="entry name" value="PhBP"/>
    <property type="match status" value="1"/>
</dbReference>
<dbReference type="Pfam" id="PF01395">
    <property type="entry name" value="PBP_GOBP"/>
    <property type="match status" value="1"/>
</dbReference>
<dbReference type="GO" id="GO:0005549">
    <property type="term" value="F:odorant binding"/>
    <property type="evidence" value="ECO:0007669"/>
    <property type="project" value="InterPro"/>
</dbReference>
<evidence type="ECO:0000313" key="2">
    <source>
        <dbReference type="Proteomes" id="UP000094527"/>
    </source>
</evidence>
<dbReference type="SUPFAM" id="SSF47565">
    <property type="entry name" value="Insect pheromone/odorant-binding proteins"/>
    <property type="match status" value="1"/>
</dbReference>
<comment type="caution">
    <text evidence="1">The sequence shown here is derived from an EMBL/GenBank/DDBJ whole genome shotgun (WGS) entry which is preliminary data.</text>
</comment>
<dbReference type="AlphaFoldDB" id="A0A1D2M5G6"/>
<gene>
    <name evidence="1" type="ORF">Ocin01_18466</name>
</gene>
<proteinExistence type="predicted"/>
<evidence type="ECO:0000313" key="1">
    <source>
        <dbReference type="EMBL" id="ODM88215.1"/>
    </source>
</evidence>
<dbReference type="EMBL" id="LJIJ01003956">
    <property type="protein sequence ID" value="ODM88215.1"/>
    <property type="molecule type" value="Genomic_DNA"/>
</dbReference>
<accession>A0A1D2M5G6</accession>
<reference evidence="1 2" key="1">
    <citation type="journal article" date="2016" name="Genome Biol. Evol.">
        <title>Gene Family Evolution Reflects Adaptation to Soil Environmental Stressors in the Genome of the Collembolan Orchesella cincta.</title>
        <authorList>
            <person name="Faddeeva-Vakhrusheva A."/>
            <person name="Derks M.F."/>
            <person name="Anvar S.Y."/>
            <person name="Agamennone V."/>
            <person name="Suring W."/>
            <person name="Smit S."/>
            <person name="van Straalen N.M."/>
            <person name="Roelofs D."/>
        </authorList>
    </citation>
    <scope>NUCLEOTIDE SEQUENCE [LARGE SCALE GENOMIC DNA]</scope>
    <source>
        <tissue evidence="1">Mixed pool</tissue>
    </source>
</reference>
<dbReference type="Gene3D" id="1.10.238.20">
    <property type="entry name" value="Pheromone/general odorant binding protein domain"/>
    <property type="match status" value="1"/>
</dbReference>
<organism evidence="1 2">
    <name type="scientific">Orchesella cincta</name>
    <name type="common">Springtail</name>
    <name type="synonym">Podura cincta</name>
    <dbReference type="NCBI Taxonomy" id="48709"/>
    <lineage>
        <taxon>Eukaryota</taxon>
        <taxon>Metazoa</taxon>
        <taxon>Ecdysozoa</taxon>
        <taxon>Arthropoda</taxon>
        <taxon>Hexapoda</taxon>
        <taxon>Collembola</taxon>
        <taxon>Entomobryomorpha</taxon>
        <taxon>Entomobryoidea</taxon>
        <taxon>Orchesellidae</taxon>
        <taxon>Orchesellinae</taxon>
        <taxon>Orchesella</taxon>
    </lineage>
</organism>
<dbReference type="InterPro" id="IPR006170">
    <property type="entry name" value="PBP/GOBP"/>
</dbReference>
<keyword evidence="2" id="KW-1185">Reference proteome</keyword>
<dbReference type="Proteomes" id="UP000094527">
    <property type="component" value="Unassembled WGS sequence"/>
</dbReference>